<evidence type="ECO:0000313" key="10">
    <source>
        <dbReference type="Proteomes" id="UP001225316"/>
    </source>
</evidence>
<feature type="domain" description="MotA/TolQ/ExbB proton channel" evidence="8">
    <location>
        <begin position="120"/>
        <end position="223"/>
    </location>
</feature>
<comment type="subcellular location">
    <subcellularLocation>
        <location evidence="1">Cell membrane</location>
        <topology evidence="1">Multi-pass membrane protein</topology>
    </subcellularLocation>
    <subcellularLocation>
        <location evidence="6">Membrane</location>
        <topology evidence="6">Multi-pass membrane protein</topology>
    </subcellularLocation>
</comment>
<comment type="similarity">
    <text evidence="6">Belongs to the exbB/tolQ family.</text>
</comment>
<keyword evidence="6" id="KW-0813">Transport</keyword>
<evidence type="ECO:0000256" key="3">
    <source>
        <dbReference type="ARBA" id="ARBA00022692"/>
    </source>
</evidence>
<keyword evidence="6" id="KW-0653">Protein transport</keyword>
<feature type="transmembrane region" description="Helical" evidence="7">
    <location>
        <begin position="32"/>
        <end position="54"/>
    </location>
</feature>
<dbReference type="PANTHER" id="PTHR30625:SF3">
    <property type="entry name" value="TOL-PAL SYSTEM PROTEIN TOLQ"/>
    <property type="match status" value="1"/>
</dbReference>
<dbReference type="RefSeq" id="WP_308952098.1">
    <property type="nucleotide sequence ID" value="NZ_JARXHW010000057.1"/>
</dbReference>
<dbReference type="InterPro" id="IPR002898">
    <property type="entry name" value="MotA_ExbB_proton_chnl"/>
</dbReference>
<comment type="caution">
    <text evidence="9">The sequence shown here is derived from an EMBL/GenBank/DDBJ whole genome shotgun (WGS) entry which is preliminary data.</text>
</comment>
<feature type="transmembrane region" description="Helical" evidence="7">
    <location>
        <begin position="186"/>
        <end position="208"/>
    </location>
</feature>
<evidence type="ECO:0000256" key="2">
    <source>
        <dbReference type="ARBA" id="ARBA00022475"/>
    </source>
</evidence>
<gene>
    <name evidence="9" type="ORF">QEH52_17045</name>
</gene>
<sequence length="243" mass="26039">MSLIFVFDSLFIQAAAGPNVFTYFAQSNLAGQVVIFILGLLSIVAWTVMLGKYLDLSKLRSQNQRYERLLSKESHLIALDPERPGKGAGPYYNIVREALEAFRRYGGDLTNADPHRATLRMGHVENALQRSVAEQIIRYEAKMVVLGSIITGAPFLGLLGTVWGVMDAFGSMAGAGSASLQGLAPGVSGALLTTVAGLIVAIPSVFGYNYLLQQTKIAVVELENFASTAADRIELEAQAAANA</sequence>
<accession>A0ABU1AYJ8</accession>
<reference evidence="9 10" key="1">
    <citation type="submission" date="2023-04" db="EMBL/GenBank/DDBJ databases">
        <title>A novel bacteria isolated from coastal sediment.</title>
        <authorList>
            <person name="Liu X.-J."/>
            <person name="Du Z.-J."/>
        </authorList>
    </citation>
    <scope>NUCLEOTIDE SEQUENCE [LARGE SCALE GENOMIC DNA]</scope>
    <source>
        <strain evidence="9 10">SDUM461003</strain>
    </source>
</reference>
<dbReference type="PANTHER" id="PTHR30625">
    <property type="entry name" value="PROTEIN TOLQ"/>
    <property type="match status" value="1"/>
</dbReference>
<evidence type="ECO:0000256" key="1">
    <source>
        <dbReference type="ARBA" id="ARBA00004651"/>
    </source>
</evidence>
<keyword evidence="10" id="KW-1185">Reference proteome</keyword>
<keyword evidence="2" id="KW-1003">Cell membrane</keyword>
<dbReference type="Proteomes" id="UP001225316">
    <property type="component" value="Unassembled WGS sequence"/>
</dbReference>
<keyword evidence="5 7" id="KW-0472">Membrane</keyword>
<evidence type="ECO:0000259" key="8">
    <source>
        <dbReference type="Pfam" id="PF01618"/>
    </source>
</evidence>
<dbReference type="Pfam" id="PF01618">
    <property type="entry name" value="MotA_ExbB"/>
    <property type="match status" value="1"/>
</dbReference>
<evidence type="ECO:0000256" key="5">
    <source>
        <dbReference type="ARBA" id="ARBA00023136"/>
    </source>
</evidence>
<evidence type="ECO:0000256" key="7">
    <source>
        <dbReference type="SAM" id="Phobius"/>
    </source>
</evidence>
<keyword evidence="4 7" id="KW-1133">Transmembrane helix</keyword>
<dbReference type="EMBL" id="JARXHW010000057">
    <property type="protein sequence ID" value="MDQ8209236.1"/>
    <property type="molecule type" value="Genomic_DNA"/>
</dbReference>
<feature type="transmembrane region" description="Helical" evidence="7">
    <location>
        <begin position="144"/>
        <end position="166"/>
    </location>
</feature>
<organism evidence="9 10">
    <name type="scientific">Thalassobacterium maritimum</name>
    <dbReference type="NCBI Taxonomy" id="3041265"/>
    <lineage>
        <taxon>Bacteria</taxon>
        <taxon>Pseudomonadati</taxon>
        <taxon>Verrucomicrobiota</taxon>
        <taxon>Opitutia</taxon>
        <taxon>Puniceicoccales</taxon>
        <taxon>Coraliomargaritaceae</taxon>
        <taxon>Thalassobacterium</taxon>
    </lineage>
</organism>
<evidence type="ECO:0000256" key="4">
    <source>
        <dbReference type="ARBA" id="ARBA00022989"/>
    </source>
</evidence>
<proteinExistence type="inferred from homology"/>
<evidence type="ECO:0000313" key="9">
    <source>
        <dbReference type="EMBL" id="MDQ8209236.1"/>
    </source>
</evidence>
<protein>
    <submittedName>
        <fullName evidence="9">MotA/TolQ/ExbB proton channel family protein</fullName>
    </submittedName>
</protein>
<dbReference type="InterPro" id="IPR050790">
    <property type="entry name" value="ExbB/TolQ_transport"/>
</dbReference>
<name>A0ABU1AYJ8_9BACT</name>
<evidence type="ECO:0000256" key="6">
    <source>
        <dbReference type="RuleBase" id="RU004057"/>
    </source>
</evidence>
<keyword evidence="3 7" id="KW-0812">Transmembrane</keyword>